<keyword evidence="2" id="KW-0677">Repeat</keyword>
<dbReference type="PROSITE" id="PS50097">
    <property type="entry name" value="BTB"/>
    <property type="match status" value="1"/>
</dbReference>
<dbReference type="SMART" id="SM00612">
    <property type="entry name" value="Kelch"/>
    <property type="match status" value="5"/>
</dbReference>
<dbReference type="SMART" id="SM00875">
    <property type="entry name" value="BACK"/>
    <property type="match status" value="1"/>
</dbReference>
<feature type="domain" description="BTB" evidence="3">
    <location>
        <begin position="28"/>
        <end position="95"/>
    </location>
</feature>
<keyword evidence="4" id="KW-1185">Reference proteome</keyword>
<dbReference type="Pfam" id="PF24681">
    <property type="entry name" value="Kelch_KLHDC2_KLHL20_DRC7"/>
    <property type="match status" value="1"/>
</dbReference>
<evidence type="ECO:0000313" key="4">
    <source>
        <dbReference type="Proteomes" id="UP000515135"/>
    </source>
</evidence>
<gene>
    <name evidence="5" type="primary">LOC109476517</name>
</gene>
<evidence type="ECO:0000256" key="2">
    <source>
        <dbReference type="ARBA" id="ARBA00022737"/>
    </source>
</evidence>
<protein>
    <submittedName>
        <fullName evidence="5">Kelch-like protein 24</fullName>
    </submittedName>
</protein>
<reference evidence="5" key="1">
    <citation type="submission" date="2025-08" db="UniProtKB">
        <authorList>
            <consortium name="RefSeq"/>
        </authorList>
    </citation>
    <scope>IDENTIFICATION</scope>
    <source>
        <tissue evidence="5">Gonad</tissue>
    </source>
</reference>
<dbReference type="Pfam" id="PF00651">
    <property type="entry name" value="BTB"/>
    <property type="match status" value="1"/>
</dbReference>
<dbReference type="Gene3D" id="3.30.710.10">
    <property type="entry name" value="Potassium Channel Kv1.1, Chain A"/>
    <property type="match status" value="1"/>
</dbReference>
<dbReference type="GeneID" id="109476517"/>
<dbReference type="RefSeq" id="XP_019633057.1">
    <property type="nucleotide sequence ID" value="XM_019777498.1"/>
</dbReference>
<dbReference type="KEGG" id="bbel:109476517"/>
<dbReference type="InterPro" id="IPR011333">
    <property type="entry name" value="SKP1/BTB/POZ_sf"/>
</dbReference>
<evidence type="ECO:0000313" key="5">
    <source>
        <dbReference type="RefSeq" id="XP_019633057.1"/>
    </source>
</evidence>
<dbReference type="InterPro" id="IPR006652">
    <property type="entry name" value="Kelch_1"/>
</dbReference>
<dbReference type="SUPFAM" id="SSF117281">
    <property type="entry name" value="Kelch motif"/>
    <property type="match status" value="1"/>
</dbReference>
<dbReference type="Gene3D" id="2.120.10.80">
    <property type="entry name" value="Kelch-type beta propeller"/>
    <property type="match status" value="1"/>
</dbReference>
<dbReference type="OrthoDB" id="19132at2759"/>
<evidence type="ECO:0000259" key="3">
    <source>
        <dbReference type="PROSITE" id="PS50097"/>
    </source>
</evidence>
<name>A0A6P4ZQ11_BRABE</name>
<dbReference type="SUPFAM" id="SSF54695">
    <property type="entry name" value="POZ domain"/>
    <property type="match status" value="1"/>
</dbReference>
<dbReference type="Pfam" id="PF01344">
    <property type="entry name" value="Kelch_1"/>
    <property type="match status" value="1"/>
</dbReference>
<dbReference type="PANTHER" id="PTHR24412">
    <property type="entry name" value="KELCH PROTEIN"/>
    <property type="match status" value="1"/>
</dbReference>
<accession>A0A6P4ZQ11</accession>
<dbReference type="InterPro" id="IPR015915">
    <property type="entry name" value="Kelch-typ_b-propeller"/>
</dbReference>
<dbReference type="InterPro" id="IPR000210">
    <property type="entry name" value="BTB/POZ_dom"/>
</dbReference>
<sequence>MDAKSEEVCCPGEFFQRLQQLRSAGYLVDVTLCAEGQEIPCHRLILSACSDYFRAMFSGDHCEKNKDKIDIGGVSAEALQLLVDFAYTAKFNITSDNVHQQFIAANMLQVKPVEDACERFLSNNLSPDMCWATWTLADMVSCMKLSAVARRYALKNFEEVCRTEDFLELPIDSLKTYISDKDLHAKKAEQVLDAVILWIWHDLKKRIKQLWELLGCVCLSSVDRKYLKNIVETGKMFAGVPGINELINDQTRDSRPRRIQQEGLLILGGMTTGSYHPPAVNCNMFELDLHFDRVNTTPLPQCLQNSKGSAANVLGNDVIVTGGETSMSQAWRYNPALNSWTRMGSLKKGRADHGITVLNGKVYVVGGENRSWLSSVEVYNEKTNKWAKVAPLKQAVSSFGIATCCGEIYVFGGRTGFGFSRTGNVQFYNPTRKEWAFAQPLPKPLTHVRACTVNSKIYLAGGQLDSVLCYTPEDDLYEKMADSLCPWFHCSATVSGSEIYITGGRETIIFNHDIEAFSTVQCYDVHSDTMIMGKGLPMSLYGHHIVTVSKQ</sequence>
<dbReference type="AlphaFoldDB" id="A0A6P4ZQ11"/>
<evidence type="ECO:0000256" key="1">
    <source>
        <dbReference type="ARBA" id="ARBA00022441"/>
    </source>
</evidence>
<dbReference type="FunFam" id="1.25.40.420:FF:000001">
    <property type="entry name" value="Kelch-like family member 12"/>
    <property type="match status" value="1"/>
</dbReference>
<dbReference type="Proteomes" id="UP000515135">
    <property type="component" value="Unplaced"/>
</dbReference>
<organism evidence="4 5">
    <name type="scientific">Branchiostoma belcheri</name>
    <name type="common">Amphioxus</name>
    <dbReference type="NCBI Taxonomy" id="7741"/>
    <lineage>
        <taxon>Eukaryota</taxon>
        <taxon>Metazoa</taxon>
        <taxon>Chordata</taxon>
        <taxon>Cephalochordata</taxon>
        <taxon>Leptocardii</taxon>
        <taxon>Amphioxiformes</taxon>
        <taxon>Branchiostomatidae</taxon>
        <taxon>Branchiostoma</taxon>
    </lineage>
</organism>
<dbReference type="Pfam" id="PF07707">
    <property type="entry name" value="BACK"/>
    <property type="match status" value="1"/>
</dbReference>
<dbReference type="PANTHER" id="PTHR24412:SF272">
    <property type="entry name" value="KELCH-LIKE PROTEIN DIABLO"/>
    <property type="match status" value="1"/>
</dbReference>
<dbReference type="InterPro" id="IPR011705">
    <property type="entry name" value="BACK"/>
</dbReference>
<dbReference type="SMART" id="SM00225">
    <property type="entry name" value="BTB"/>
    <property type="match status" value="1"/>
</dbReference>
<keyword evidence="1" id="KW-0880">Kelch repeat</keyword>
<dbReference type="Gene3D" id="1.25.40.420">
    <property type="match status" value="1"/>
</dbReference>
<dbReference type="PIRSF" id="PIRSF037037">
    <property type="entry name" value="Kelch-like_protein_gigaxonin"/>
    <property type="match status" value="1"/>
</dbReference>
<dbReference type="InterPro" id="IPR017096">
    <property type="entry name" value="BTB-kelch_protein"/>
</dbReference>
<proteinExistence type="predicted"/>